<evidence type="ECO:0000256" key="12">
    <source>
        <dbReference type="RuleBase" id="RU362010"/>
    </source>
</evidence>
<dbReference type="Gene3D" id="3.30.460.20">
    <property type="entry name" value="CorA soluble domain-like"/>
    <property type="match status" value="1"/>
</dbReference>
<evidence type="ECO:0000256" key="9">
    <source>
        <dbReference type="ARBA" id="ARBA00023136"/>
    </source>
</evidence>
<keyword evidence="9 12" id="KW-0472">Membrane</keyword>
<dbReference type="Pfam" id="PF01544">
    <property type="entry name" value="CorA"/>
    <property type="match status" value="1"/>
</dbReference>
<feature type="transmembrane region" description="Helical" evidence="12">
    <location>
        <begin position="336"/>
        <end position="356"/>
    </location>
</feature>
<dbReference type="GO" id="GO:0005886">
    <property type="term" value="C:plasma membrane"/>
    <property type="evidence" value="ECO:0007669"/>
    <property type="project" value="UniProtKB-SubCell"/>
</dbReference>
<keyword evidence="5 12" id="KW-0812">Transmembrane</keyword>
<dbReference type="EMBL" id="FOJT01000006">
    <property type="protein sequence ID" value="SFB26029.1"/>
    <property type="molecule type" value="Genomic_DNA"/>
</dbReference>
<evidence type="ECO:0000256" key="2">
    <source>
        <dbReference type="ARBA" id="ARBA00009765"/>
    </source>
</evidence>
<keyword evidence="14" id="KW-1185">Reference proteome</keyword>
<protein>
    <recommendedName>
        <fullName evidence="12">Magnesium transport protein CorA</fullName>
    </recommendedName>
</protein>
<dbReference type="SUPFAM" id="SSF144083">
    <property type="entry name" value="Magnesium transport protein CorA, transmembrane region"/>
    <property type="match status" value="1"/>
</dbReference>
<keyword evidence="3 12" id="KW-0813">Transport</keyword>
<evidence type="ECO:0000256" key="10">
    <source>
        <dbReference type="ARBA" id="ARBA00034269"/>
    </source>
</evidence>
<evidence type="ECO:0000256" key="4">
    <source>
        <dbReference type="ARBA" id="ARBA00022475"/>
    </source>
</evidence>
<dbReference type="STRING" id="498292.SAMN05660845_2258"/>
<comment type="similarity">
    <text evidence="2 12">Belongs to the CorA metal ion transporter (MIT) (TC 1.A.35) family.</text>
</comment>
<dbReference type="PANTHER" id="PTHR46494">
    <property type="entry name" value="CORA FAMILY METAL ION TRANSPORTER (EUROFUNG)"/>
    <property type="match status" value="1"/>
</dbReference>
<accession>A0A1I0ZJT4</accession>
<dbReference type="InterPro" id="IPR004488">
    <property type="entry name" value="Mg/Co-transport_prot_CorA"/>
</dbReference>
<comment type="catalytic activity">
    <reaction evidence="10">
        <text>Mg(2+)(in) = Mg(2+)(out)</text>
        <dbReference type="Rhea" id="RHEA:29827"/>
        <dbReference type="ChEBI" id="CHEBI:18420"/>
    </reaction>
</comment>
<evidence type="ECO:0000256" key="3">
    <source>
        <dbReference type="ARBA" id="ARBA00022448"/>
    </source>
</evidence>
<evidence type="ECO:0000256" key="7">
    <source>
        <dbReference type="ARBA" id="ARBA00022989"/>
    </source>
</evidence>
<dbReference type="SUPFAM" id="SSF143865">
    <property type="entry name" value="CorA soluble domain-like"/>
    <property type="match status" value="1"/>
</dbReference>
<dbReference type="GO" id="GO:0015087">
    <property type="term" value="F:cobalt ion transmembrane transporter activity"/>
    <property type="evidence" value="ECO:0007669"/>
    <property type="project" value="UniProtKB-UniRule"/>
</dbReference>
<keyword evidence="7 12" id="KW-1133">Transmembrane helix</keyword>
<dbReference type="GO" id="GO:0000287">
    <property type="term" value="F:magnesium ion binding"/>
    <property type="evidence" value="ECO:0007669"/>
    <property type="project" value="TreeGrafter"/>
</dbReference>
<sequence>MSNYYKVRKIKYKKGKKVVPTFLEYTGRHKNVATEMQLFVYDSENLTECADHKCQDLLSIVDFNKVNWLNIHGLNETTVIKEVGDFLKVDNFMLGDILNTTKRTKLDEYHDVLFFNVKSLLPIENTDNINVEQISFLLKNGILSSFQEKKSDFFTHIRERIRTHSGIVREKKADYLLYLLLDAIMENFYITIENEEDRVEALINLSKTNTKPEILEQIEKHRDNFNFLKRSIIPLRDSLYSIKSMKDDNVFNAIEKENYSFFDRLHQKCLELLEQIEYDITTLDSASNFYFSAQSHKMNEIMKTLTVVSVFFMPLTFIVGVYGMNFENMPELKWEYGYFYVLAGMFGLFVGMILYFKWKKWY</sequence>
<evidence type="ECO:0000256" key="8">
    <source>
        <dbReference type="ARBA" id="ARBA00023065"/>
    </source>
</evidence>
<dbReference type="PANTHER" id="PTHR46494:SF1">
    <property type="entry name" value="CORA FAMILY METAL ION TRANSPORTER (EUROFUNG)"/>
    <property type="match status" value="1"/>
</dbReference>
<evidence type="ECO:0000256" key="1">
    <source>
        <dbReference type="ARBA" id="ARBA00004651"/>
    </source>
</evidence>
<dbReference type="Proteomes" id="UP000199604">
    <property type="component" value="Unassembled WGS sequence"/>
</dbReference>
<evidence type="ECO:0000256" key="11">
    <source>
        <dbReference type="ARBA" id="ARBA00045497"/>
    </source>
</evidence>
<dbReference type="Gene3D" id="1.20.58.340">
    <property type="entry name" value="Magnesium transport protein CorA, transmembrane region"/>
    <property type="match status" value="2"/>
</dbReference>
<feature type="transmembrane region" description="Helical" evidence="12">
    <location>
        <begin position="304"/>
        <end position="324"/>
    </location>
</feature>
<dbReference type="NCBIfam" id="TIGR00383">
    <property type="entry name" value="corA"/>
    <property type="match status" value="1"/>
</dbReference>
<evidence type="ECO:0000256" key="5">
    <source>
        <dbReference type="ARBA" id="ARBA00022692"/>
    </source>
</evidence>
<organism evidence="13 14">
    <name type="scientific">Flavobacterium swingsii</name>
    <dbReference type="NCBI Taxonomy" id="498292"/>
    <lineage>
        <taxon>Bacteria</taxon>
        <taxon>Pseudomonadati</taxon>
        <taxon>Bacteroidota</taxon>
        <taxon>Flavobacteriia</taxon>
        <taxon>Flavobacteriales</taxon>
        <taxon>Flavobacteriaceae</taxon>
        <taxon>Flavobacterium</taxon>
    </lineage>
</organism>
<dbReference type="FunFam" id="1.20.58.340:FF:000004">
    <property type="entry name" value="Magnesium transport protein CorA"/>
    <property type="match status" value="1"/>
</dbReference>
<dbReference type="InterPro" id="IPR002523">
    <property type="entry name" value="MgTranspt_CorA/ZnTranspt_ZntB"/>
</dbReference>
<dbReference type="AlphaFoldDB" id="A0A1I0ZJT4"/>
<comment type="subcellular location">
    <subcellularLocation>
        <location evidence="1">Cell membrane</location>
        <topology evidence="1">Multi-pass membrane protein</topology>
    </subcellularLocation>
    <subcellularLocation>
        <location evidence="12">Membrane</location>
        <topology evidence="12">Multi-pass membrane protein</topology>
    </subcellularLocation>
</comment>
<dbReference type="GO" id="GO:0050897">
    <property type="term" value="F:cobalt ion binding"/>
    <property type="evidence" value="ECO:0007669"/>
    <property type="project" value="TreeGrafter"/>
</dbReference>
<gene>
    <name evidence="12" type="primary">corA</name>
    <name evidence="13" type="ORF">SAMN05660845_2258</name>
</gene>
<evidence type="ECO:0000313" key="14">
    <source>
        <dbReference type="Proteomes" id="UP000199604"/>
    </source>
</evidence>
<comment type="function">
    <text evidence="11">Mediates influx of magnesium ions. Alternates between open and closed states. Activated by low cytoplasmic Mg(2+) levels. Inactive when cytoplasmic Mg(2+) levels are high.</text>
</comment>
<dbReference type="CDD" id="cd12828">
    <property type="entry name" value="TmCorA-like_1"/>
    <property type="match status" value="1"/>
</dbReference>
<name>A0A1I0ZJT4_9FLAO</name>
<evidence type="ECO:0000256" key="6">
    <source>
        <dbReference type="ARBA" id="ARBA00022842"/>
    </source>
</evidence>
<dbReference type="GO" id="GO:0015095">
    <property type="term" value="F:magnesium ion transmembrane transporter activity"/>
    <property type="evidence" value="ECO:0007669"/>
    <property type="project" value="UniProtKB-UniRule"/>
</dbReference>
<keyword evidence="6 12" id="KW-0460">Magnesium</keyword>
<dbReference type="InterPro" id="IPR045861">
    <property type="entry name" value="CorA_cytoplasmic_dom"/>
</dbReference>
<keyword evidence="8 12" id="KW-0406">Ion transport</keyword>
<reference evidence="14" key="1">
    <citation type="submission" date="2016-10" db="EMBL/GenBank/DDBJ databases">
        <authorList>
            <person name="Varghese N."/>
            <person name="Submissions S."/>
        </authorList>
    </citation>
    <scope>NUCLEOTIDE SEQUENCE [LARGE SCALE GENOMIC DNA]</scope>
    <source>
        <strain evidence="14">DSM 21789</strain>
    </source>
</reference>
<proteinExistence type="inferred from homology"/>
<keyword evidence="4 12" id="KW-1003">Cell membrane</keyword>
<dbReference type="InterPro" id="IPR045863">
    <property type="entry name" value="CorA_TM1_TM2"/>
</dbReference>
<evidence type="ECO:0000313" key="13">
    <source>
        <dbReference type="EMBL" id="SFB26029.1"/>
    </source>
</evidence>